<evidence type="ECO:0000313" key="2">
    <source>
        <dbReference type="EMBL" id="KAF2876899.1"/>
    </source>
</evidence>
<feature type="region of interest" description="Disordered" evidence="1">
    <location>
        <begin position="327"/>
        <end position="373"/>
    </location>
</feature>
<keyword evidence="3" id="KW-1185">Reference proteome</keyword>
<feature type="region of interest" description="Disordered" evidence="1">
    <location>
        <begin position="164"/>
        <end position="216"/>
    </location>
</feature>
<proteinExistence type="predicted"/>
<evidence type="ECO:0000313" key="3">
    <source>
        <dbReference type="Proteomes" id="UP000481861"/>
    </source>
</evidence>
<feature type="compositionally biased region" description="Polar residues" evidence="1">
    <location>
        <begin position="364"/>
        <end position="373"/>
    </location>
</feature>
<feature type="compositionally biased region" description="Polar residues" evidence="1">
    <location>
        <begin position="340"/>
        <end position="355"/>
    </location>
</feature>
<protein>
    <submittedName>
        <fullName evidence="2">Uncharacterized protein</fullName>
    </submittedName>
</protein>
<sequence length="373" mass="40311">MADIDFAGLLALLQARYDALKEEKLESEETAEHIGKENLHLQDENIRLQAKHDLMASLKGHSDREVVDLRIKLTDLTVLLERQLTGSQDFATQQTDAFTGNEISAHGQTDKETLVAEQPKTLDSTHNKPNNASAQLITSQRLTALPIFTATPMPASTPQFKFKDVSSSLQRRADEVTSGSERMQEFANPDPIANQSRLSHDRNTVQQDGLSRQNSGLEDKAVKAIESHPMPPRGATSGPYTSRSKTFDVYGRKGVNPSDALGGGGPSFLLGSRTPASMSRPAVPPHYHAHRPWSAADTANTSTVGSQPHYQHQATIPVSAAATVPTQVSWNMPTREASAVTPSVSRPAPQQSKLSATAPVFNPKPSSNQEGSG</sequence>
<dbReference type="Proteomes" id="UP000481861">
    <property type="component" value="Unassembled WGS sequence"/>
</dbReference>
<gene>
    <name evidence="2" type="ORF">BDV95DRAFT_614174</name>
</gene>
<dbReference type="EMBL" id="JAADJZ010000002">
    <property type="protein sequence ID" value="KAF2876899.1"/>
    <property type="molecule type" value="Genomic_DNA"/>
</dbReference>
<name>A0A7C8MGE3_9PLEO</name>
<evidence type="ECO:0000256" key="1">
    <source>
        <dbReference type="SAM" id="MobiDB-lite"/>
    </source>
</evidence>
<comment type="caution">
    <text evidence="2">The sequence shown here is derived from an EMBL/GenBank/DDBJ whole genome shotgun (WGS) entry which is preliminary data.</text>
</comment>
<reference evidence="2 3" key="1">
    <citation type="submission" date="2020-01" db="EMBL/GenBank/DDBJ databases">
        <authorList>
            <consortium name="DOE Joint Genome Institute"/>
            <person name="Haridas S."/>
            <person name="Albert R."/>
            <person name="Binder M."/>
            <person name="Bloem J."/>
            <person name="Labutti K."/>
            <person name="Salamov A."/>
            <person name="Andreopoulos B."/>
            <person name="Baker S.E."/>
            <person name="Barry K."/>
            <person name="Bills G."/>
            <person name="Bluhm B.H."/>
            <person name="Cannon C."/>
            <person name="Castanera R."/>
            <person name="Culley D.E."/>
            <person name="Daum C."/>
            <person name="Ezra D."/>
            <person name="Gonzalez J.B."/>
            <person name="Henrissat B."/>
            <person name="Kuo A."/>
            <person name="Liang C."/>
            <person name="Lipzen A."/>
            <person name="Lutzoni F."/>
            <person name="Magnuson J."/>
            <person name="Mondo S."/>
            <person name="Nolan M."/>
            <person name="Ohm R."/>
            <person name="Pangilinan J."/>
            <person name="Park H.-J.H."/>
            <person name="Ramirez L."/>
            <person name="Alfaro M."/>
            <person name="Sun H."/>
            <person name="Tritt A."/>
            <person name="Yoshinaga Y."/>
            <person name="Zwiers L.-H.L."/>
            <person name="Turgeon B.G."/>
            <person name="Goodwin S.B."/>
            <person name="Spatafora J.W."/>
            <person name="Crous P.W."/>
            <person name="Grigoriev I.V."/>
        </authorList>
    </citation>
    <scope>NUCLEOTIDE SEQUENCE [LARGE SCALE GENOMIC DNA]</scope>
    <source>
        <strain evidence="2 3">CBS 611.86</strain>
    </source>
</reference>
<accession>A0A7C8MGE3</accession>
<dbReference type="AlphaFoldDB" id="A0A7C8MGE3"/>
<organism evidence="2 3">
    <name type="scientific">Massariosphaeria phaeospora</name>
    <dbReference type="NCBI Taxonomy" id="100035"/>
    <lineage>
        <taxon>Eukaryota</taxon>
        <taxon>Fungi</taxon>
        <taxon>Dikarya</taxon>
        <taxon>Ascomycota</taxon>
        <taxon>Pezizomycotina</taxon>
        <taxon>Dothideomycetes</taxon>
        <taxon>Pleosporomycetidae</taxon>
        <taxon>Pleosporales</taxon>
        <taxon>Pleosporales incertae sedis</taxon>
        <taxon>Massariosphaeria</taxon>
    </lineage>
</organism>
<feature type="compositionally biased region" description="Polar residues" evidence="1">
    <location>
        <begin position="204"/>
        <end position="216"/>
    </location>
</feature>